<accession>A0ABD1Z9J7</accession>
<name>A0ABD1Z9J7_9MARC</name>
<keyword evidence="2" id="KW-1185">Reference proteome</keyword>
<proteinExistence type="predicted"/>
<dbReference type="Proteomes" id="UP001605036">
    <property type="component" value="Unassembled WGS sequence"/>
</dbReference>
<reference evidence="1 2" key="1">
    <citation type="submission" date="2024-09" db="EMBL/GenBank/DDBJ databases">
        <title>Chromosome-scale assembly of Riccia fluitans.</title>
        <authorList>
            <person name="Paukszto L."/>
            <person name="Sawicki J."/>
            <person name="Karawczyk K."/>
            <person name="Piernik-Szablinska J."/>
            <person name="Szczecinska M."/>
            <person name="Mazdziarz M."/>
        </authorList>
    </citation>
    <scope>NUCLEOTIDE SEQUENCE [LARGE SCALE GENOMIC DNA]</scope>
    <source>
        <strain evidence="1">Rf_01</strain>
        <tissue evidence="1">Aerial parts of the thallus</tissue>
    </source>
</reference>
<protein>
    <submittedName>
        <fullName evidence="1">Uncharacterized protein</fullName>
    </submittedName>
</protein>
<dbReference type="EMBL" id="JBHFFA010000002">
    <property type="protein sequence ID" value="KAL2644150.1"/>
    <property type="molecule type" value="Genomic_DNA"/>
</dbReference>
<sequence>MRRCIDPGFCCLLKSRAANNFVPSRNSSLPLCARFGVSVSAVEILFFRREGWARRRGQEAREISTRKSVGWKEEEMREIAEAGTRGEDKKGMGNGMLMVLCAGEILRGIFVMSRRVSERNGTGAWCRCDGDEAIGRQSQFREEAEALHV</sequence>
<organism evidence="1 2">
    <name type="scientific">Riccia fluitans</name>
    <dbReference type="NCBI Taxonomy" id="41844"/>
    <lineage>
        <taxon>Eukaryota</taxon>
        <taxon>Viridiplantae</taxon>
        <taxon>Streptophyta</taxon>
        <taxon>Embryophyta</taxon>
        <taxon>Marchantiophyta</taxon>
        <taxon>Marchantiopsida</taxon>
        <taxon>Marchantiidae</taxon>
        <taxon>Marchantiales</taxon>
        <taxon>Ricciaceae</taxon>
        <taxon>Riccia</taxon>
    </lineage>
</organism>
<evidence type="ECO:0000313" key="2">
    <source>
        <dbReference type="Proteomes" id="UP001605036"/>
    </source>
</evidence>
<comment type="caution">
    <text evidence="1">The sequence shown here is derived from an EMBL/GenBank/DDBJ whole genome shotgun (WGS) entry which is preliminary data.</text>
</comment>
<dbReference type="AlphaFoldDB" id="A0ABD1Z9J7"/>
<evidence type="ECO:0000313" key="1">
    <source>
        <dbReference type="EMBL" id="KAL2644150.1"/>
    </source>
</evidence>
<gene>
    <name evidence="1" type="ORF">R1flu_011737</name>
</gene>